<gene>
    <name evidence="3" type="ORF">BOVATA_030480</name>
</gene>
<dbReference type="InterPro" id="IPR003746">
    <property type="entry name" value="DUF167"/>
</dbReference>
<dbReference type="Proteomes" id="UP000236319">
    <property type="component" value="Unassembled WGS sequence"/>
</dbReference>
<comment type="similarity">
    <text evidence="1">Belongs to the UPF0235 family.</text>
</comment>
<dbReference type="RefSeq" id="XP_028867798.1">
    <property type="nucleotide sequence ID" value="XM_029011965.1"/>
</dbReference>
<dbReference type="GeneID" id="39875325"/>
<dbReference type="OrthoDB" id="244097at2759"/>
<dbReference type="VEuPathDB" id="PiroplasmaDB:BOVATA_030480"/>
<evidence type="ECO:0000313" key="4">
    <source>
        <dbReference type="Proteomes" id="UP000236319"/>
    </source>
</evidence>
<name>A0A2H6KEY8_9APIC</name>
<dbReference type="NCBIfam" id="TIGR00251">
    <property type="entry name" value="DUF167 family protein"/>
    <property type="match status" value="1"/>
</dbReference>
<dbReference type="PANTHER" id="PTHR47817">
    <property type="entry name" value="OS04G0686300 PROTEIN"/>
    <property type="match status" value="1"/>
</dbReference>
<dbReference type="Gene3D" id="3.30.1200.10">
    <property type="entry name" value="YggU-like"/>
    <property type="match status" value="1"/>
</dbReference>
<accession>A0A2H6KEY8</accession>
<sequence>MGAKKSVVPAPESDQSPSPLAAGQNGSLLLKVRVKPGAKFTQLVGNFEDPLAVQVAAPPREGECNEALVEFIGDVLKLKKRDVSLISGHKSRDKVLAITGIAMSSAEELLQRQLQLDA</sequence>
<organism evidence="3 4">
    <name type="scientific">Babesia ovata</name>
    <dbReference type="NCBI Taxonomy" id="189622"/>
    <lineage>
        <taxon>Eukaryota</taxon>
        <taxon>Sar</taxon>
        <taxon>Alveolata</taxon>
        <taxon>Apicomplexa</taxon>
        <taxon>Aconoidasida</taxon>
        <taxon>Piroplasmida</taxon>
        <taxon>Babesiidae</taxon>
        <taxon>Babesia</taxon>
    </lineage>
</organism>
<feature type="region of interest" description="Disordered" evidence="2">
    <location>
        <begin position="1"/>
        <end position="22"/>
    </location>
</feature>
<comment type="caution">
    <text evidence="3">The sequence shown here is derived from an EMBL/GenBank/DDBJ whole genome shotgun (WGS) entry which is preliminary data.</text>
</comment>
<proteinExistence type="inferred from homology"/>
<dbReference type="SMART" id="SM01152">
    <property type="entry name" value="DUF167"/>
    <property type="match status" value="1"/>
</dbReference>
<dbReference type="EMBL" id="BDSA01000003">
    <property type="protein sequence ID" value="GBE61555.1"/>
    <property type="molecule type" value="Genomic_DNA"/>
</dbReference>
<protein>
    <submittedName>
        <fullName evidence="3">UPF0235 C15orf40 homolog, putative</fullName>
    </submittedName>
</protein>
<dbReference type="InterPro" id="IPR036591">
    <property type="entry name" value="YggU-like_sf"/>
</dbReference>
<evidence type="ECO:0000256" key="2">
    <source>
        <dbReference type="SAM" id="MobiDB-lite"/>
    </source>
</evidence>
<dbReference type="Pfam" id="PF02594">
    <property type="entry name" value="DUF167"/>
    <property type="match status" value="1"/>
</dbReference>
<dbReference type="SUPFAM" id="SSF69786">
    <property type="entry name" value="YggU-like"/>
    <property type="match status" value="1"/>
</dbReference>
<dbReference type="PANTHER" id="PTHR47817:SF2">
    <property type="entry name" value="OS04G0686300 PROTEIN"/>
    <property type="match status" value="1"/>
</dbReference>
<evidence type="ECO:0000313" key="3">
    <source>
        <dbReference type="EMBL" id="GBE61555.1"/>
    </source>
</evidence>
<dbReference type="AlphaFoldDB" id="A0A2H6KEY8"/>
<keyword evidence="4" id="KW-1185">Reference proteome</keyword>
<evidence type="ECO:0000256" key="1">
    <source>
        <dbReference type="ARBA" id="ARBA00010364"/>
    </source>
</evidence>
<reference evidence="3 4" key="1">
    <citation type="journal article" date="2017" name="BMC Genomics">
        <title>Whole-genome assembly of Babesia ovata and comparative genomics between closely related pathogens.</title>
        <authorList>
            <person name="Yamagishi J."/>
            <person name="Asada M."/>
            <person name="Hakimi H."/>
            <person name="Tanaka T.Q."/>
            <person name="Sugimoto C."/>
            <person name="Kawazu S."/>
        </authorList>
    </citation>
    <scope>NUCLEOTIDE SEQUENCE [LARGE SCALE GENOMIC DNA]</scope>
    <source>
        <strain evidence="3 4">Miyake</strain>
    </source>
</reference>
<dbReference type="HAMAP" id="MF_00634">
    <property type="entry name" value="UPF0235"/>
    <property type="match status" value="1"/>
</dbReference>